<dbReference type="SMART" id="SM00082">
    <property type="entry name" value="LRRCT"/>
    <property type="match status" value="1"/>
</dbReference>
<keyword evidence="3" id="KW-0433">Leucine-rich repeat</keyword>
<keyword evidence="6" id="KW-0677">Repeat</keyword>
<evidence type="ECO:0000256" key="9">
    <source>
        <dbReference type="SAM" id="Phobius"/>
    </source>
</evidence>
<sequence>MQSTNYLILLLLLFWTNLGLVVVNCYSSDLIQDTRSLESIDLSNNGMSTIPDELFCQLSNLATINLSNNQFSDVVSIGFSAKRKNNGQTSSWSHCTINTTVQLDLSYNRLKVLTDRGFSTLTHLKVLRLNNNRISRAEESSLNGLSELALLDLSNNELVALPPGFFTPIKASLRELYLQNNSISVLPPFQFNGLQWIHVLNMSHNEIANNWINTDTFAELRSLVTLDLSYNQLNKIDSSTFRSQTRLEELYLHHNKIESIADHAFSSLSNLQTLVLSYNHLNKLDSVECFSGLNKLPSLHLDHNRIEQIHSEIFRNLTNLMDLNLSHNWLKKSVPGAMSWTHSLRNLDLSYNFISDIGNASYQGNAQLYSLDLEGNQINNLSRGVFTDLPFLRIINLAKNQIETIEEATFDDVPALHVLRLDSNSLSNINNLFNNLRDLLMLNISANKIVWFDYAHIPYGLQWLDIHDNLIDSLANHFEVQSSLRLTTLDASHNRITHLSKASLPNSIEVVLLNNNLINRIELSTFLGKQNLTRVDLTNNRLTILHMNALRLSKVALRRPLPEFNISKNPFQCDCNMEWLQKMVTTNESRQYPKIVDVNQIMCDFVFKKKVSPMPLIQADMSNFLCPYKSHCFTLCHCCDFDACDCEMMCPENCVCYYDQGWNTNIVDCSANGHTVVPPRIPMDATELHLDGNNIDMLSSHTFIGRKYMKILHLNNSNILTINNRTFNGLIALEVLNLSHNRLRTLHGYEFERLVNLTELYLDHNRISSIANNTFAALTLLQILHLDHNYIVEFEIWNFNMNSHLLTIKLAANPWSCECHYIEPALDWVHSKIHLISDARYLECYYNETSGIPLLPKFNISSCTNLSARKMLAQRFQVENFVPIFVISGALLVIIVVIFIVILIINFFFKGESSRAHASPQTIHKHLNPLAHTHSLIHTTRGSVFNDDLRNKRNEWRKC</sequence>
<dbReference type="SUPFAM" id="SSF52047">
    <property type="entry name" value="RNI-like"/>
    <property type="match status" value="2"/>
</dbReference>
<feature type="signal peptide" evidence="10">
    <location>
        <begin position="1"/>
        <end position="25"/>
    </location>
</feature>
<dbReference type="InterPro" id="IPR032675">
    <property type="entry name" value="LRR_dom_sf"/>
</dbReference>
<evidence type="ECO:0000256" key="3">
    <source>
        <dbReference type="ARBA" id="ARBA00022614"/>
    </source>
</evidence>
<accession>T1L317</accession>
<proteinExistence type="predicted"/>
<dbReference type="eggNOG" id="KOG4641">
    <property type="taxonomic scope" value="Eukaryota"/>
</dbReference>
<dbReference type="PANTHER" id="PTHR24369:SF211">
    <property type="entry name" value="LEUCINE-RICH REPEAT-CONTAINING PROTEIN 15-LIKE"/>
    <property type="match status" value="1"/>
</dbReference>
<feature type="domain" description="LRRCT" evidence="11">
    <location>
        <begin position="569"/>
        <end position="627"/>
    </location>
</feature>
<evidence type="ECO:0000256" key="10">
    <source>
        <dbReference type="SAM" id="SignalP"/>
    </source>
</evidence>
<reference evidence="12" key="2">
    <citation type="submission" date="2015-06" db="UniProtKB">
        <authorList>
            <consortium name="EnsemblMetazoa"/>
        </authorList>
    </citation>
    <scope>IDENTIFICATION</scope>
</reference>
<keyword evidence="7 9" id="KW-1133">Transmembrane helix</keyword>
<dbReference type="Proteomes" id="UP000015104">
    <property type="component" value="Unassembled WGS sequence"/>
</dbReference>
<evidence type="ECO:0000313" key="12">
    <source>
        <dbReference type="EnsemblMetazoa" id="tetur34g01180.1"/>
    </source>
</evidence>
<keyword evidence="4 9" id="KW-0812">Transmembrane</keyword>
<dbReference type="InterPro" id="IPR003591">
    <property type="entry name" value="Leu-rich_rpt_typical-subtyp"/>
</dbReference>
<dbReference type="EnsemblMetazoa" id="tetur34g01180.1">
    <property type="protein sequence ID" value="tetur34g01180.1"/>
    <property type="gene ID" value="tetur34g01180"/>
</dbReference>
<dbReference type="InterPro" id="IPR001611">
    <property type="entry name" value="Leu-rich_rpt"/>
</dbReference>
<dbReference type="KEGG" id="tut:107369782"/>
<reference evidence="13" key="1">
    <citation type="submission" date="2011-08" db="EMBL/GenBank/DDBJ databases">
        <authorList>
            <person name="Rombauts S."/>
        </authorList>
    </citation>
    <scope>NUCLEOTIDE SEQUENCE</scope>
    <source>
        <strain evidence="13">London</strain>
    </source>
</reference>
<dbReference type="Pfam" id="PF13855">
    <property type="entry name" value="LRR_8"/>
    <property type="match status" value="6"/>
</dbReference>
<dbReference type="OMA" id="ITWNANV"/>
<dbReference type="GO" id="GO:0005886">
    <property type="term" value="C:plasma membrane"/>
    <property type="evidence" value="ECO:0007669"/>
    <property type="project" value="UniProtKB-SubCell"/>
</dbReference>
<evidence type="ECO:0000256" key="4">
    <source>
        <dbReference type="ARBA" id="ARBA00022692"/>
    </source>
</evidence>
<protein>
    <recommendedName>
        <fullName evidence="11">LRRCT domain-containing protein</fullName>
    </recommendedName>
</protein>
<dbReference type="EMBL" id="CAEY01000995">
    <property type="status" value="NOT_ANNOTATED_CDS"/>
    <property type="molecule type" value="Genomic_DNA"/>
</dbReference>
<dbReference type="FunFam" id="3.80.10.10:FF:001438">
    <property type="entry name" value="Uncharacterized protein"/>
    <property type="match status" value="1"/>
</dbReference>
<name>T1L317_TETUR</name>
<evidence type="ECO:0000313" key="13">
    <source>
        <dbReference type="Proteomes" id="UP000015104"/>
    </source>
</evidence>
<dbReference type="InterPro" id="IPR000483">
    <property type="entry name" value="Cys-rich_flank_reg_C"/>
</dbReference>
<organism evidence="12 13">
    <name type="scientific">Tetranychus urticae</name>
    <name type="common">Two-spotted spider mite</name>
    <dbReference type="NCBI Taxonomy" id="32264"/>
    <lineage>
        <taxon>Eukaryota</taxon>
        <taxon>Metazoa</taxon>
        <taxon>Ecdysozoa</taxon>
        <taxon>Arthropoda</taxon>
        <taxon>Chelicerata</taxon>
        <taxon>Arachnida</taxon>
        <taxon>Acari</taxon>
        <taxon>Acariformes</taxon>
        <taxon>Trombidiformes</taxon>
        <taxon>Prostigmata</taxon>
        <taxon>Eleutherengona</taxon>
        <taxon>Raphignathae</taxon>
        <taxon>Tetranychoidea</taxon>
        <taxon>Tetranychidae</taxon>
        <taxon>Tetranychus</taxon>
    </lineage>
</organism>
<dbReference type="SMART" id="SM00365">
    <property type="entry name" value="LRR_SD22"/>
    <property type="match status" value="10"/>
</dbReference>
<evidence type="ECO:0000256" key="8">
    <source>
        <dbReference type="ARBA" id="ARBA00023136"/>
    </source>
</evidence>
<dbReference type="SMART" id="SM00369">
    <property type="entry name" value="LRR_TYP"/>
    <property type="match status" value="20"/>
</dbReference>
<keyword evidence="13" id="KW-1185">Reference proteome</keyword>
<dbReference type="OrthoDB" id="2015831at2759"/>
<dbReference type="SUPFAM" id="SSF52058">
    <property type="entry name" value="L domain-like"/>
    <property type="match status" value="1"/>
</dbReference>
<dbReference type="FunFam" id="3.80.10.10:FF:001164">
    <property type="entry name" value="GH01279p"/>
    <property type="match status" value="1"/>
</dbReference>
<dbReference type="InterPro" id="IPR050541">
    <property type="entry name" value="LRR_TM_domain-containing"/>
</dbReference>
<feature type="transmembrane region" description="Helical" evidence="9">
    <location>
        <begin position="881"/>
        <end position="909"/>
    </location>
</feature>
<evidence type="ECO:0000256" key="6">
    <source>
        <dbReference type="ARBA" id="ARBA00022737"/>
    </source>
</evidence>
<dbReference type="FunFam" id="3.80.10.10:FF:000732">
    <property type="entry name" value="GD11101"/>
    <property type="match status" value="1"/>
</dbReference>
<dbReference type="PRINTS" id="PR00019">
    <property type="entry name" value="LEURICHRPT"/>
</dbReference>
<dbReference type="PROSITE" id="PS51450">
    <property type="entry name" value="LRR"/>
    <property type="match status" value="10"/>
</dbReference>
<gene>
    <name evidence="12" type="primary">107369782</name>
</gene>
<dbReference type="HOGENOM" id="CLU_293321_0_0_1"/>
<keyword evidence="8 9" id="KW-0472">Membrane</keyword>
<dbReference type="Pfam" id="PF00560">
    <property type="entry name" value="LRR_1"/>
    <property type="match status" value="1"/>
</dbReference>
<keyword evidence="2" id="KW-1003">Cell membrane</keyword>
<evidence type="ECO:0000256" key="2">
    <source>
        <dbReference type="ARBA" id="ARBA00022475"/>
    </source>
</evidence>
<dbReference type="AlphaFoldDB" id="T1L317"/>
<dbReference type="PANTHER" id="PTHR24369">
    <property type="entry name" value="ANTIGEN BSP, PUTATIVE-RELATED"/>
    <property type="match status" value="1"/>
</dbReference>
<evidence type="ECO:0000256" key="1">
    <source>
        <dbReference type="ARBA" id="ARBA00004236"/>
    </source>
</evidence>
<evidence type="ECO:0000259" key="11">
    <source>
        <dbReference type="SMART" id="SM00082"/>
    </source>
</evidence>
<dbReference type="STRING" id="32264.T1L317"/>
<feature type="chain" id="PRO_5004582056" description="LRRCT domain-containing protein" evidence="10">
    <location>
        <begin position="26"/>
        <end position="959"/>
    </location>
</feature>
<comment type="subcellular location">
    <subcellularLocation>
        <location evidence="1">Cell membrane</location>
    </subcellularLocation>
</comment>
<keyword evidence="5 10" id="KW-0732">Signal</keyword>
<evidence type="ECO:0000256" key="5">
    <source>
        <dbReference type="ARBA" id="ARBA00022729"/>
    </source>
</evidence>
<dbReference type="Gene3D" id="3.80.10.10">
    <property type="entry name" value="Ribonuclease Inhibitor"/>
    <property type="match status" value="7"/>
</dbReference>
<evidence type="ECO:0000256" key="7">
    <source>
        <dbReference type="ARBA" id="ARBA00022989"/>
    </source>
</evidence>